<dbReference type="EMBL" id="VFIO01000006">
    <property type="protein sequence ID" value="TWR88124.1"/>
    <property type="molecule type" value="Genomic_DNA"/>
</dbReference>
<comment type="subcellular location">
    <subcellularLocation>
        <location evidence="10">Cell membrane</location>
        <topology evidence="10">Multi-pass membrane protein</topology>
    </subcellularLocation>
    <subcellularLocation>
        <location evidence="10">Bacterial flagellum basal body</location>
    </subcellularLocation>
</comment>
<evidence type="ECO:0000256" key="1">
    <source>
        <dbReference type="ARBA" id="ARBA00002578"/>
    </source>
</evidence>
<evidence type="ECO:0000256" key="3">
    <source>
        <dbReference type="ARBA" id="ARBA00021717"/>
    </source>
</evidence>
<evidence type="ECO:0000313" key="12">
    <source>
        <dbReference type="EMBL" id="TWR95358.1"/>
    </source>
</evidence>
<feature type="transmembrane region" description="Helical" evidence="10">
    <location>
        <begin position="134"/>
        <end position="157"/>
    </location>
</feature>
<keyword evidence="4 10" id="KW-1003">Cell membrane</keyword>
<name>A0A5C5PY33_9PSED</name>
<comment type="similarity">
    <text evidence="2 10">Belongs to the FliR/MopE/SpaR family.</text>
</comment>
<dbReference type="RefSeq" id="WP_122782737.1">
    <property type="nucleotide sequence ID" value="NZ_CP142033.1"/>
</dbReference>
<feature type="transmembrane region" description="Helical" evidence="10">
    <location>
        <begin position="49"/>
        <end position="68"/>
    </location>
</feature>
<evidence type="ECO:0000256" key="4">
    <source>
        <dbReference type="ARBA" id="ARBA00022475"/>
    </source>
</evidence>
<evidence type="ECO:0000256" key="10">
    <source>
        <dbReference type="RuleBase" id="RU362071"/>
    </source>
</evidence>
<evidence type="ECO:0000256" key="5">
    <source>
        <dbReference type="ARBA" id="ARBA00022692"/>
    </source>
</evidence>
<keyword evidence="14" id="KW-1185">Reference proteome</keyword>
<dbReference type="InterPro" id="IPR006303">
    <property type="entry name" value="FliR"/>
</dbReference>
<keyword evidence="8 10" id="KW-0975">Bacterial flagellum</keyword>
<dbReference type="GO" id="GO:0005886">
    <property type="term" value="C:plasma membrane"/>
    <property type="evidence" value="ECO:0007669"/>
    <property type="project" value="UniProtKB-SubCell"/>
</dbReference>
<dbReference type="PRINTS" id="PR00953">
    <property type="entry name" value="TYPE3IMRPROT"/>
</dbReference>
<feature type="transmembrane region" description="Helical" evidence="10">
    <location>
        <begin position="218"/>
        <end position="238"/>
    </location>
</feature>
<reference evidence="13 14" key="1">
    <citation type="submission" date="2019-06" db="EMBL/GenBank/DDBJ databases">
        <title>Pseudomonas bimorpha sp. nov. isolated from bovine raw milk and skim milk concentrate.</title>
        <authorList>
            <person name="Hofmann K."/>
            <person name="Huptas C."/>
            <person name="Doll E."/>
            <person name="Scherer S."/>
            <person name="Wenning M."/>
        </authorList>
    </citation>
    <scope>NUCLEOTIDE SEQUENCE [LARGE SCALE GENOMIC DNA]</scope>
    <source>
        <strain evidence="11 14">DSM 108989</strain>
        <strain evidence="12 13">DSM 108990</strain>
    </source>
</reference>
<dbReference type="GO" id="GO:0009425">
    <property type="term" value="C:bacterial-type flagellum basal body"/>
    <property type="evidence" value="ECO:0007669"/>
    <property type="project" value="UniProtKB-SubCell"/>
</dbReference>
<proteinExistence type="inferred from homology"/>
<dbReference type="Proteomes" id="UP000318428">
    <property type="component" value="Unassembled WGS sequence"/>
</dbReference>
<dbReference type="Proteomes" id="UP000317901">
    <property type="component" value="Unassembled WGS sequence"/>
</dbReference>
<keyword evidence="7 10" id="KW-0472">Membrane</keyword>
<gene>
    <name evidence="12" type="primary">fliR</name>
    <name evidence="12" type="ORF">FJD37_10175</name>
    <name evidence="11" type="ORF">FJD38_15605</name>
</gene>
<dbReference type="Pfam" id="PF01311">
    <property type="entry name" value="Bac_export_1"/>
    <property type="match status" value="1"/>
</dbReference>
<keyword evidence="12" id="KW-0969">Cilium</keyword>
<feature type="transmembrane region" description="Helical" evidence="10">
    <location>
        <begin position="177"/>
        <end position="206"/>
    </location>
</feature>
<protein>
    <recommendedName>
        <fullName evidence="3 9">Flagellar biosynthetic protein FliR</fullName>
    </recommendedName>
</protein>
<sequence length="267" mass="29539">MHATEPLFQASQYLQALQGYWWPFCRLMAVFSMAPLFNHKAMSRKIRVLLALVITAAVGAALPTVPQIDPLSARGVMTALEQIAFGLMLGLTLQLVFTVFSVVGEVVSSQMGMSMARYNDPINGVSSSSIVYQLYFVLLAFLFLAIDGHLLVLSVLFKSFSHWPVGSGLNYHSYTLFIKAIAWVFSAAVLLTLPMVFCMVLVQFCFGLLNRISPSMNLFSLGFPITIVVGLLCIYMTIPNLPEHYLHLTRELLDNIGLMMEDGQGGQ</sequence>
<dbReference type="InterPro" id="IPR002010">
    <property type="entry name" value="T3SS_IM_R"/>
</dbReference>
<evidence type="ECO:0000256" key="6">
    <source>
        <dbReference type="ARBA" id="ARBA00022989"/>
    </source>
</evidence>
<dbReference type="OrthoDB" id="9797790at2"/>
<comment type="function">
    <text evidence="1 10">Role in flagellar biosynthesis.</text>
</comment>
<dbReference type="EMBL" id="VFIP01000015">
    <property type="protein sequence ID" value="TWR95358.1"/>
    <property type="molecule type" value="Genomic_DNA"/>
</dbReference>
<evidence type="ECO:0000313" key="11">
    <source>
        <dbReference type="EMBL" id="TWR88124.1"/>
    </source>
</evidence>
<dbReference type="PANTHER" id="PTHR30065">
    <property type="entry name" value="FLAGELLAR BIOSYNTHETIC PROTEIN FLIR"/>
    <property type="match status" value="1"/>
</dbReference>
<dbReference type="GO" id="GO:0006605">
    <property type="term" value="P:protein targeting"/>
    <property type="evidence" value="ECO:0007669"/>
    <property type="project" value="UniProtKB-UniRule"/>
</dbReference>
<evidence type="ECO:0000313" key="13">
    <source>
        <dbReference type="Proteomes" id="UP000317901"/>
    </source>
</evidence>
<keyword evidence="6 10" id="KW-1133">Transmembrane helix</keyword>
<feature type="transmembrane region" description="Helical" evidence="10">
    <location>
        <begin position="83"/>
        <end position="107"/>
    </location>
</feature>
<dbReference type="GO" id="GO:0044780">
    <property type="term" value="P:bacterial-type flagellum assembly"/>
    <property type="evidence" value="ECO:0007669"/>
    <property type="project" value="UniProtKB-UniRule"/>
</dbReference>
<accession>A0A5C5PY33</accession>
<evidence type="ECO:0000313" key="14">
    <source>
        <dbReference type="Proteomes" id="UP000318428"/>
    </source>
</evidence>
<evidence type="ECO:0000256" key="7">
    <source>
        <dbReference type="ARBA" id="ARBA00023136"/>
    </source>
</evidence>
<evidence type="ECO:0000256" key="2">
    <source>
        <dbReference type="ARBA" id="ARBA00009772"/>
    </source>
</evidence>
<keyword evidence="12" id="KW-0282">Flagellum</keyword>
<organism evidence="12 13">
    <name type="scientific">Pseudomonas saxonica</name>
    <dbReference type="NCBI Taxonomy" id="2600598"/>
    <lineage>
        <taxon>Bacteria</taxon>
        <taxon>Pseudomonadati</taxon>
        <taxon>Pseudomonadota</taxon>
        <taxon>Gammaproteobacteria</taxon>
        <taxon>Pseudomonadales</taxon>
        <taxon>Pseudomonadaceae</taxon>
        <taxon>Pseudomonas</taxon>
    </lineage>
</organism>
<dbReference type="NCBIfam" id="TIGR01400">
    <property type="entry name" value="fliR"/>
    <property type="match status" value="1"/>
</dbReference>
<feature type="transmembrane region" description="Helical" evidence="10">
    <location>
        <begin position="20"/>
        <end position="37"/>
    </location>
</feature>
<comment type="caution">
    <text evidence="12">The sequence shown here is derived from an EMBL/GenBank/DDBJ whole genome shotgun (WGS) entry which is preliminary data.</text>
</comment>
<evidence type="ECO:0000256" key="9">
    <source>
        <dbReference type="NCBIfam" id="TIGR01400"/>
    </source>
</evidence>
<dbReference type="AlphaFoldDB" id="A0A5C5PY33"/>
<keyword evidence="12" id="KW-0966">Cell projection</keyword>
<dbReference type="PANTHER" id="PTHR30065:SF8">
    <property type="entry name" value="FLAGELLAR BIOSYNTHETIC PROTEIN FLIR"/>
    <property type="match status" value="1"/>
</dbReference>
<evidence type="ECO:0000256" key="8">
    <source>
        <dbReference type="ARBA" id="ARBA00023143"/>
    </source>
</evidence>
<keyword evidence="5 10" id="KW-0812">Transmembrane</keyword>